<dbReference type="SUPFAM" id="SSF52540">
    <property type="entry name" value="P-loop containing nucleoside triphosphate hydrolases"/>
    <property type="match status" value="1"/>
</dbReference>
<dbReference type="EMBL" id="JAUJYO010000014">
    <property type="protein sequence ID" value="KAK1298328.1"/>
    <property type="molecule type" value="Genomic_DNA"/>
</dbReference>
<evidence type="ECO:0000313" key="1">
    <source>
        <dbReference type="EMBL" id="KAK1298328.1"/>
    </source>
</evidence>
<name>A0AAV9DE20_ACOCL</name>
<keyword evidence="2" id="KW-1185">Reference proteome</keyword>
<evidence type="ECO:0000313" key="2">
    <source>
        <dbReference type="Proteomes" id="UP001180020"/>
    </source>
</evidence>
<dbReference type="AlphaFoldDB" id="A0AAV9DE20"/>
<organism evidence="1 2">
    <name type="scientific">Acorus calamus</name>
    <name type="common">Sweet flag</name>
    <dbReference type="NCBI Taxonomy" id="4465"/>
    <lineage>
        <taxon>Eukaryota</taxon>
        <taxon>Viridiplantae</taxon>
        <taxon>Streptophyta</taxon>
        <taxon>Embryophyta</taxon>
        <taxon>Tracheophyta</taxon>
        <taxon>Spermatophyta</taxon>
        <taxon>Magnoliopsida</taxon>
        <taxon>Liliopsida</taxon>
        <taxon>Acoraceae</taxon>
        <taxon>Acorus</taxon>
    </lineage>
</organism>
<dbReference type="InterPro" id="IPR027417">
    <property type="entry name" value="P-loop_NTPase"/>
</dbReference>
<dbReference type="Proteomes" id="UP001180020">
    <property type="component" value="Unassembled WGS sequence"/>
</dbReference>
<proteinExistence type="predicted"/>
<accession>A0AAV9DE20</accession>
<reference evidence="1" key="2">
    <citation type="submission" date="2023-06" db="EMBL/GenBank/DDBJ databases">
        <authorList>
            <person name="Ma L."/>
            <person name="Liu K.-W."/>
            <person name="Li Z."/>
            <person name="Hsiao Y.-Y."/>
            <person name="Qi Y."/>
            <person name="Fu T."/>
            <person name="Tang G."/>
            <person name="Zhang D."/>
            <person name="Sun W.-H."/>
            <person name="Liu D.-K."/>
            <person name="Li Y."/>
            <person name="Chen G.-Z."/>
            <person name="Liu X.-D."/>
            <person name="Liao X.-Y."/>
            <person name="Jiang Y.-T."/>
            <person name="Yu X."/>
            <person name="Hao Y."/>
            <person name="Huang J."/>
            <person name="Zhao X.-W."/>
            <person name="Ke S."/>
            <person name="Chen Y.-Y."/>
            <person name="Wu W.-L."/>
            <person name="Hsu J.-L."/>
            <person name="Lin Y.-F."/>
            <person name="Huang M.-D."/>
            <person name="Li C.-Y."/>
            <person name="Huang L."/>
            <person name="Wang Z.-W."/>
            <person name="Zhao X."/>
            <person name="Zhong W.-Y."/>
            <person name="Peng D.-H."/>
            <person name="Ahmad S."/>
            <person name="Lan S."/>
            <person name="Zhang J.-S."/>
            <person name="Tsai W.-C."/>
            <person name="Van De Peer Y."/>
            <person name="Liu Z.-J."/>
        </authorList>
    </citation>
    <scope>NUCLEOTIDE SEQUENCE</scope>
    <source>
        <strain evidence="1">CP</strain>
        <tissue evidence="1">Leaves</tissue>
    </source>
</reference>
<comment type="caution">
    <text evidence="1">The sequence shown here is derived from an EMBL/GenBank/DDBJ whole genome shotgun (WGS) entry which is preliminary data.</text>
</comment>
<sequence length="64" mass="6470">MASSDGPSPKPTKLVTFLGKGGSGKTTAAAIAAQDSGRRAWGVAGDGFQIFGIGYRKLGGVSWK</sequence>
<reference evidence="1" key="1">
    <citation type="journal article" date="2023" name="Nat. Commun.">
        <title>Diploid and tetraploid genomes of Acorus and the evolution of monocots.</title>
        <authorList>
            <person name="Ma L."/>
            <person name="Liu K.W."/>
            <person name="Li Z."/>
            <person name="Hsiao Y.Y."/>
            <person name="Qi Y."/>
            <person name="Fu T."/>
            <person name="Tang G.D."/>
            <person name="Zhang D."/>
            <person name="Sun W.H."/>
            <person name="Liu D.K."/>
            <person name="Li Y."/>
            <person name="Chen G.Z."/>
            <person name="Liu X.D."/>
            <person name="Liao X.Y."/>
            <person name="Jiang Y.T."/>
            <person name="Yu X."/>
            <person name="Hao Y."/>
            <person name="Huang J."/>
            <person name="Zhao X.W."/>
            <person name="Ke S."/>
            <person name="Chen Y.Y."/>
            <person name="Wu W.L."/>
            <person name="Hsu J.L."/>
            <person name="Lin Y.F."/>
            <person name="Huang M.D."/>
            <person name="Li C.Y."/>
            <person name="Huang L."/>
            <person name="Wang Z.W."/>
            <person name="Zhao X."/>
            <person name="Zhong W.Y."/>
            <person name="Peng D.H."/>
            <person name="Ahmad S."/>
            <person name="Lan S."/>
            <person name="Zhang J.S."/>
            <person name="Tsai W.C."/>
            <person name="Van de Peer Y."/>
            <person name="Liu Z.J."/>
        </authorList>
    </citation>
    <scope>NUCLEOTIDE SEQUENCE</scope>
    <source>
        <strain evidence="1">CP</strain>
    </source>
</reference>
<protein>
    <recommendedName>
        <fullName evidence="3">Anion-transporting ATPase-like domain-containing protein</fullName>
    </recommendedName>
</protein>
<gene>
    <name evidence="1" type="ORF">QJS10_CPB14g00213</name>
</gene>
<evidence type="ECO:0008006" key="3">
    <source>
        <dbReference type="Google" id="ProtNLM"/>
    </source>
</evidence>